<dbReference type="Gene3D" id="1.20.1260.10">
    <property type="match status" value="1"/>
</dbReference>
<reference evidence="5" key="1">
    <citation type="journal article" date="2019" name="Int. J. Syst. Evol. Microbiol.">
        <title>The Global Catalogue of Microorganisms (GCM) 10K type strain sequencing project: providing services to taxonomists for standard genome sequencing and annotation.</title>
        <authorList>
            <consortium name="The Broad Institute Genomics Platform"/>
            <consortium name="The Broad Institute Genome Sequencing Center for Infectious Disease"/>
            <person name="Wu L."/>
            <person name="Ma J."/>
        </authorList>
    </citation>
    <scope>NUCLEOTIDE SEQUENCE [LARGE SCALE GENOMIC DNA]</scope>
    <source>
        <strain evidence="5">JCM 4594</strain>
    </source>
</reference>
<feature type="signal peptide" evidence="2">
    <location>
        <begin position="1"/>
        <end position="28"/>
    </location>
</feature>
<keyword evidence="5" id="KW-1185">Reference proteome</keyword>
<feature type="region of interest" description="Disordered" evidence="1">
    <location>
        <begin position="34"/>
        <end position="71"/>
    </location>
</feature>
<dbReference type="PANTHER" id="PTHR36933:SF1">
    <property type="entry name" value="SLL0788 PROTEIN"/>
    <property type="match status" value="1"/>
</dbReference>
<gene>
    <name evidence="4" type="ORF">GCM10010326_09540</name>
</gene>
<dbReference type="PANTHER" id="PTHR36933">
    <property type="entry name" value="SLL0788 PROTEIN"/>
    <property type="match status" value="1"/>
</dbReference>
<keyword evidence="4" id="KW-0449">Lipoprotein</keyword>
<dbReference type="InterPro" id="IPR005183">
    <property type="entry name" value="DUF305_CopM-like"/>
</dbReference>
<feature type="compositionally biased region" description="Low complexity" evidence="1">
    <location>
        <begin position="49"/>
        <end position="69"/>
    </location>
</feature>
<evidence type="ECO:0000259" key="3">
    <source>
        <dbReference type="Pfam" id="PF03713"/>
    </source>
</evidence>
<proteinExistence type="predicted"/>
<feature type="domain" description="DUF305" evidence="3">
    <location>
        <begin position="74"/>
        <end position="225"/>
    </location>
</feature>
<comment type="caution">
    <text evidence="4">The sequence shown here is derived from an EMBL/GenBank/DDBJ whole genome shotgun (WGS) entry which is preliminary data.</text>
</comment>
<feature type="chain" id="PRO_5045434084" evidence="2">
    <location>
        <begin position="29"/>
        <end position="230"/>
    </location>
</feature>
<keyword evidence="2" id="KW-0732">Signal</keyword>
<organism evidence="4 5">
    <name type="scientific">Streptomyces xanthochromogenes</name>
    <dbReference type="NCBI Taxonomy" id="67384"/>
    <lineage>
        <taxon>Bacteria</taxon>
        <taxon>Bacillati</taxon>
        <taxon>Actinomycetota</taxon>
        <taxon>Actinomycetes</taxon>
        <taxon>Kitasatosporales</taxon>
        <taxon>Streptomycetaceae</taxon>
        <taxon>Streptomyces</taxon>
    </lineage>
</organism>
<dbReference type="Pfam" id="PF03713">
    <property type="entry name" value="DUF305"/>
    <property type="match status" value="1"/>
</dbReference>
<dbReference type="Proteomes" id="UP000600946">
    <property type="component" value="Unassembled WGS sequence"/>
</dbReference>
<dbReference type="RefSeq" id="WP_161250905.1">
    <property type="nucleotide sequence ID" value="NZ_BMUU01000001.1"/>
</dbReference>
<evidence type="ECO:0000256" key="1">
    <source>
        <dbReference type="SAM" id="MobiDB-lite"/>
    </source>
</evidence>
<accession>A0ABQ2ZKJ7</accession>
<dbReference type="GeneID" id="96288963"/>
<protein>
    <submittedName>
        <fullName evidence="4">Lipoprotein</fullName>
    </submittedName>
</protein>
<evidence type="ECO:0000313" key="4">
    <source>
        <dbReference type="EMBL" id="GGY18846.1"/>
    </source>
</evidence>
<dbReference type="EMBL" id="BMUU01000001">
    <property type="protein sequence ID" value="GGY18846.1"/>
    <property type="molecule type" value="Genomic_DNA"/>
</dbReference>
<sequence>MSGTHSFAARRPALVAVGAVAALAFALAGCGSSNGSEPDGSAMSGMNHGPSNAASPNSPSSQAPSGSGAFNDADVTFAQQMIPHHQQALEMARLADGRAADPEVKGLAATIHKAQDPEIATMKGWLKTWGKPLPSASSSMGDMPGMHHGTSGTAGMMTDEDMAALKSAKGRDFDKKFAQLMIGHHQGAVTMAKDEQNNGTNPDAKKLAGNVIAAQNAEIEQMNKIVERLR</sequence>
<name>A0ABQ2ZKJ7_9ACTN</name>
<evidence type="ECO:0000313" key="5">
    <source>
        <dbReference type="Proteomes" id="UP000600946"/>
    </source>
</evidence>
<evidence type="ECO:0000256" key="2">
    <source>
        <dbReference type="SAM" id="SignalP"/>
    </source>
</evidence>
<dbReference type="InterPro" id="IPR012347">
    <property type="entry name" value="Ferritin-like"/>
</dbReference>